<protein>
    <recommendedName>
        <fullName evidence="1">CheW-like domain-containing protein</fullName>
    </recommendedName>
</protein>
<gene>
    <name evidence="2" type="ORF">MNBD_GAMMA14-1504</name>
</gene>
<dbReference type="InterPro" id="IPR036061">
    <property type="entry name" value="CheW-like_dom_sf"/>
</dbReference>
<dbReference type="PANTHER" id="PTHR22617:SF43">
    <property type="entry name" value="PROTEIN PILI"/>
    <property type="match status" value="1"/>
</dbReference>
<accession>A0A3B0YXG6</accession>
<sequence length="152" mass="16718">MLMLLFKLGNSRYAIPAREVIEVAAMVNLETLPKAPNYIAGLFNYRGQHVPVLDLCRLINNQPCSNLITSRMILVEFPLATGGTRTLGLLAERVTETLQLDDRDFTDTGISIPDAPFIGRAKHTEQGLVQQLSVTELLPADVQVQLYPAEAG</sequence>
<organism evidence="2">
    <name type="scientific">hydrothermal vent metagenome</name>
    <dbReference type="NCBI Taxonomy" id="652676"/>
    <lineage>
        <taxon>unclassified sequences</taxon>
        <taxon>metagenomes</taxon>
        <taxon>ecological metagenomes</taxon>
    </lineage>
</organism>
<dbReference type="Gene3D" id="2.30.30.40">
    <property type="entry name" value="SH3 Domains"/>
    <property type="match status" value="1"/>
</dbReference>
<feature type="domain" description="CheW-like" evidence="1">
    <location>
        <begin position="1"/>
        <end position="143"/>
    </location>
</feature>
<name>A0A3B0YXG6_9ZZZZ</name>
<dbReference type="GO" id="GO:0006935">
    <property type="term" value="P:chemotaxis"/>
    <property type="evidence" value="ECO:0007669"/>
    <property type="project" value="InterPro"/>
</dbReference>
<dbReference type="Gene3D" id="2.40.50.180">
    <property type="entry name" value="CheA-289, Domain 4"/>
    <property type="match status" value="1"/>
</dbReference>
<dbReference type="EMBL" id="UOFM01000364">
    <property type="protein sequence ID" value="VAW80643.1"/>
    <property type="molecule type" value="Genomic_DNA"/>
</dbReference>
<evidence type="ECO:0000313" key="2">
    <source>
        <dbReference type="EMBL" id="VAW80643.1"/>
    </source>
</evidence>
<dbReference type="GO" id="GO:0007165">
    <property type="term" value="P:signal transduction"/>
    <property type="evidence" value="ECO:0007669"/>
    <property type="project" value="InterPro"/>
</dbReference>
<evidence type="ECO:0000259" key="1">
    <source>
        <dbReference type="PROSITE" id="PS50851"/>
    </source>
</evidence>
<dbReference type="InterPro" id="IPR039315">
    <property type="entry name" value="CheW"/>
</dbReference>
<dbReference type="SUPFAM" id="SSF50341">
    <property type="entry name" value="CheW-like"/>
    <property type="match status" value="1"/>
</dbReference>
<dbReference type="SMART" id="SM00260">
    <property type="entry name" value="CheW"/>
    <property type="match status" value="1"/>
</dbReference>
<dbReference type="Pfam" id="PF01584">
    <property type="entry name" value="CheW"/>
    <property type="match status" value="1"/>
</dbReference>
<dbReference type="PROSITE" id="PS50851">
    <property type="entry name" value="CHEW"/>
    <property type="match status" value="1"/>
</dbReference>
<dbReference type="GO" id="GO:0005829">
    <property type="term" value="C:cytosol"/>
    <property type="evidence" value="ECO:0007669"/>
    <property type="project" value="TreeGrafter"/>
</dbReference>
<reference evidence="2" key="1">
    <citation type="submission" date="2018-06" db="EMBL/GenBank/DDBJ databases">
        <authorList>
            <person name="Zhirakovskaya E."/>
        </authorList>
    </citation>
    <scope>NUCLEOTIDE SEQUENCE</scope>
</reference>
<dbReference type="InterPro" id="IPR002545">
    <property type="entry name" value="CheW-lke_dom"/>
</dbReference>
<dbReference type="AlphaFoldDB" id="A0A3B0YXG6"/>
<dbReference type="PANTHER" id="PTHR22617">
    <property type="entry name" value="CHEMOTAXIS SENSOR HISTIDINE KINASE-RELATED"/>
    <property type="match status" value="1"/>
</dbReference>
<proteinExistence type="predicted"/>